<gene>
    <name evidence="7" type="ORF">GCM10009039_25740</name>
</gene>
<dbReference type="CDD" id="cd03467">
    <property type="entry name" value="Rieske"/>
    <property type="match status" value="1"/>
</dbReference>
<dbReference type="PANTHER" id="PTHR40261:SF1">
    <property type="entry name" value="RIESKE DOMAIN-CONTAINING PROTEIN"/>
    <property type="match status" value="1"/>
</dbReference>
<dbReference type="GO" id="GO:0046872">
    <property type="term" value="F:metal ion binding"/>
    <property type="evidence" value="ECO:0007669"/>
    <property type="project" value="UniProtKB-KW"/>
</dbReference>
<feature type="region of interest" description="Disordered" evidence="5">
    <location>
        <begin position="125"/>
        <end position="147"/>
    </location>
</feature>
<name>A0A830FEF3_9EURY</name>
<keyword evidence="4" id="KW-0411">Iron-sulfur</keyword>
<keyword evidence="2" id="KW-0479">Metal-binding</keyword>
<comment type="caution">
    <text evidence="7">The sequence shown here is derived from an EMBL/GenBank/DDBJ whole genome shotgun (WGS) entry which is preliminary data.</text>
</comment>
<dbReference type="GO" id="GO:0051537">
    <property type="term" value="F:2 iron, 2 sulfur cluster binding"/>
    <property type="evidence" value="ECO:0007669"/>
    <property type="project" value="UniProtKB-KW"/>
</dbReference>
<dbReference type="Pfam" id="PF00355">
    <property type="entry name" value="Rieske"/>
    <property type="match status" value="1"/>
</dbReference>
<feature type="domain" description="Rieske" evidence="6">
    <location>
        <begin position="15"/>
        <end position="118"/>
    </location>
</feature>
<evidence type="ECO:0000256" key="3">
    <source>
        <dbReference type="ARBA" id="ARBA00023004"/>
    </source>
</evidence>
<evidence type="ECO:0000259" key="6">
    <source>
        <dbReference type="PROSITE" id="PS51296"/>
    </source>
</evidence>
<dbReference type="Proteomes" id="UP000607197">
    <property type="component" value="Unassembled WGS sequence"/>
</dbReference>
<keyword evidence="1" id="KW-0001">2Fe-2S</keyword>
<evidence type="ECO:0000256" key="5">
    <source>
        <dbReference type="SAM" id="MobiDB-lite"/>
    </source>
</evidence>
<dbReference type="EMBL" id="BMPG01000003">
    <property type="protein sequence ID" value="GGL66634.1"/>
    <property type="molecule type" value="Genomic_DNA"/>
</dbReference>
<keyword evidence="8" id="KW-1185">Reference proteome</keyword>
<organism evidence="7 8">
    <name type="scientific">Halocalculus aciditolerans</name>
    <dbReference type="NCBI Taxonomy" id="1383812"/>
    <lineage>
        <taxon>Archaea</taxon>
        <taxon>Methanobacteriati</taxon>
        <taxon>Methanobacteriota</taxon>
        <taxon>Stenosarchaea group</taxon>
        <taxon>Halobacteria</taxon>
        <taxon>Halobacteriales</taxon>
        <taxon>Halobacteriaceae</taxon>
        <taxon>Halocalculus</taxon>
    </lineage>
</organism>
<dbReference type="AlphaFoldDB" id="A0A830FEF3"/>
<dbReference type="InterPro" id="IPR036922">
    <property type="entry name" value="Rieske_2Fe-2S_sf"/>
</dbReference>
<accession>A0A830FEF3</accession>
<dbReference type="PROSITE" id="PS51296">
    <property type="entry name" value="RIESKE"/>
    <property type="match status" value="1"/>
</dbReference>
<sequence>MRAVRGGRGMSDTVVATVEEVEERRSVLFTAYDARGNREEVIVVPCEETGAKAWVNRCTHEAQRLDRGMGAAMRDGEIICPKHGSMFDACSGDCDNGEAAGTTLVSVDVTVDGDEVTLTDSNYTFAHEGEKESNDDVGPGSSSHLSF</sequence>
<dbReference type="SUPFAM" id="SSF50022">
    <property type="entry name" value="ISP domain"/>
    <property type="match status" value="1"/>
</dbReference>
<proteinExistence type="predicted"/>
<dbReference type="PANTHER" id="PTHR40261">
    <property type="match status" value="1"/>
</dbReference>
<evidence type="ECO:0000256" key="4">
    <source>
        <dbReference type="ARBA" id="ARBA00023014"/>
    </source>
</evidence>
<reference evidence="7" key="2">
    <citation type="submission" date="2020-09" db="EMBL/GenBank/DDBJ databases">
        <authorList>
            <person name="Sun Q."/>
            <person name="Ohkuma M."/>
        </authorList>
    </citation>
    <scope>NUCLEOTIDE SEQUENCE</scope>
    <source>
        <strain evidence="7">JCM 19596</strain>
    </source>
</reference>
<evidence type="ECO:0000313" key="7">
    <source>
        <dbReference type="EMBL" id="GGL66634.1"/>
    </source>
</evidence>
<keyword evidence="3" id="KW-0408">Iron</keyword>
<protein>
    <recommendedName>
        <fullName evidence="6">Rieske domain-containing protein</fullName>
    </recommendedName>
</protein>
<dbReference type="InterPro" id="IPR017941">
    <property type="entry name" value="Rieske_2Fe-2S"/>
</dbReference>
<evidence type="ECO:0000313" key="8">
    <source>
        <dbReference type="Proteomes" id="UP000607197"/>
    </source>
</evidence>
<dbReference type="Gene3D" id="2.102.10.10">
    <property type="entry name" value="Rieske [2Fe-2S] iron-sulphur domain"/>
    <property type="match status" value="1"/>
</dbReference>
<reference evidence="7" key="1">
    <citation type="journal article" date="2014" name="Int. J. Syst. Evol. Microbiol.">
        <title>Complete genome sequence of Corynebacterium casei LMG S-19264T (=DSM 44701T), isolated from a smear-ripened cheese.</title>
        <authorList>
            <consortium name="US DOE Joint Genome Institute (JGI-PGF)"/>
            <person name="Walter F."/>
            <person name="Albersmeier A."/>
            <person name="Kalinowski J."/>
            <person name="Ruckert C."/>
        </authorList>
    </citation>
    <scope>NUCLEOTIDE SEQUENCE</scope>
    <source>
        <strain evidence="7">JCM 19596</strain>
    </source>
</reference>
<evidence type="ECO:0000256" key="2">
    <source>
        <dbReference type="ARBA" id="ARBA00022723"/>
    </source>
</evidence>
<evidence type="ECO:0000256" key="1">
    <source>
        <dbReference type="ARBA" id="ARBA00022714"/>
    </source>
</evidence>